<organism evidence="1 2">
    <name type="scientific">Lentinula aff. detonsa</name>
    <dbReference type="NCBI Taxonomy" id="2804958"/>
    <lineage>
        <taxon>Eukaryota</taxon>
        <taxon>Fungi</taxon>
        <taxon>Dikarya</taxon>
        <taxon>Basidiomycota</taxon>
        <taxon>Agaricomycotina</taxon>
        <taxon>Agaricomycetes</taxon>
        <taxon>Agaricomycetidae</taxon>
        <taxon>Agaricales</taxon>
        <taxon>Marasmiineae</taxon>
        <taxon>Omphalotaceae</taxon>
        <taxon>Lentinula</taxon>
    </lineage>
</organism>
<protein>
    <submittedName>
        <fullName evidence="1">Uncharacterized protein</fullName>
    </submittedName>
</protein>
<evidence type="ECO:0000313" key="2">
    <source>
        <dbReference type="Proteomes" id="UP001163798"/>
    </source>
</evidence>
<proteinExistence type="predicted"/>
<comment type="caution">
    <text evidence="1">The sequence shown here is derived from an EMBL/GenBank/DDBJ whole genome shotgun (WGS) entry which is preliminary data.</text>
</comment>
<name>A0AA38KMI7_9AGAR</name>
<accession>A0AA38KMI7</accession>
<gene>
    <name evidence="1" type="ORF">GGU10DRAFT_378768</name>
</gene>
<keyword evidence="2" id="KW-1185">Reference proteome</keyword>
<sequence length="332" mass="37446">MEPKKEPDDDLQIKTSEHIWKRALAYVSYTPVDNYPTTADCNVLVDRSASNAAYQQAAALLHAEESIMTIRRPTILTNASSAQDEGRDQVVKILNASLQTRYRNQAAVNVAVDRTYESANGSVDAKDMIDHSFYPAYIRPCPSMHHNPQQRDKAGYSDFILSKYPDRSGQVAVFEFKPFWYYDTESMVRHYYKRTESLLVSDSDEFRWNLSKTVDRKFAASHELLKQVYGEHVFMGVDVSFFTNCDVCFIAVTTKEFQGNSSYDVMVLSSPKKWTDPSLHAALTGLSFIAIDAGDFTPPKSIADLLCPANERTSLRVAPGRETQDILNAYGL</sequence>
<dbReference type="Proteomes" id="UP001163798">
    <property type="component" value="Unassembled WGS sequence"/>
</dbReference>
<dbReference type="EMBL" id="MU793488">
    <property type="protein sequence ID" value="KAJ3782265.1"/>
    <property type="molecule type" value="Genomic_DNA"/>
</dbReference>
<dbReference type="AlphaFoldDB" id="A0AA38KMI7"/>
<reference evidence="1" key="1">
    <citation type="submission" date="2022-08" db="EMBL/GenBank/DDBJ databases">
        <authorList>
            <consortium name="DOE Joint Genome Institute"/>
            <person name="Min B."/>
            <person name="Riley R."/>
            <person name="Sierra-Patev S."/>
            <person name="Naranjo-Ortiz M."/>
            <person name="Looney B."/>
            <person name="Konkel Z."/>
            <person name="Slot J.C."/>
            <person name="Sakamoto Y."/>
            <person name="Steenwyk J.L."/>
            <person name="Rokas A."/>
            <person name="Carro J."/>
            <person name="Camarero S."/>
            <person name="Ferreira P."/>
            <person name="Molpeceres G."/>
            <person name="Ruiz-Duenas F.J."/>
            <person name="Serrano A."/>
            <person name="Henrissat B."/>
            <person name="Drula E."/>
            <person name="Hughes K.W."/>
            <person name="Mata J.L."/>
            <person name="Ishikawa N.K."/>
            <person name="Vargas-Isla R."/>
            <person name="Ushijima S."/>
            <person name="Smith C.A."/>
            <person name="Ahrendt S."/>
            <person name="Andreopoulos W."/>
            <person name="He G."/>
            <person name="Labutti K."/>
            <person name="Lipzen A."/>
            <person name="Ng V."/>
            <person name="Sandor L."/>
            <person name="Barry K."/>
            <person name="Martinez A.T."/>
            <person name="Xiao Y."/>
            <person name="Gibbons J.G."/>
            <person name="Terashima K."/>
            <person name="Hibbett D.S."/>
            <person name="Grigoriev I.V."/>
        </authorList>
    </citation>
    <scope>NUCLEOTIDE SEQUENCE</scope>
    <source>
        <strain evidence="1">TFB10291</strain>
    </source>
</reference>
<evidence type="ECO:0000313" key="1">
    <source>
        <dbReference type="EMBL" id="KAJ3782265.1"/>
    </source>
</evidence>